<evidence type="ECO:0000313" key="2">
    <source>
        <dbReference type="EMBL" id="KWF65505.1"/>
    </source>
</evidence>
<dbReference type="PROSITE" id="PS51257">
    <property type="entry name" value="PROKAR_LIPOPROTEIN"/>
    <property type="match status" value="1"/>
</dbReference>
<comment type="caution">
    <text evidence="2">The sequence shown here is derived from an EMBL/GenBank/DDBJ whole genome shotgun (WGS) entry which is preliminary data.</text>
</comment>
<evidence type="ECO:0000313" key="3">
    <source>
        <dbReference type="Proteomes" id="UP000061512"/>
    </source>
</evidence>
<dbReference type="Proteomes" id="UP000061512">
    <property type="component" value="Unassembled WGS sequence"/>
</dbReference>
<protein>
    <recommendedName>
        <fullName evidence="4">Lipoprotein</fullName>
    </recommendedName>
</protein>
<proteinExistence type="predicted"/>
<feature type="chain" id="PRO_5007291269" description="Lipoprotein" evidence="1">
    <location>
        <begin position="31"/>
        <end position="113"/>
    </location>
</feature>
<dbReference type="AlphaFoldDB" id="A0A132F0D4"/>
<name>A0A132F0D4_9BURK</name>
<feature type="signal peptide" evidence="1">
    <location>
        <begin position="1"/>
        <end position="30"/>
    </location>
</feature>
<accession>A0A132F0D4</accession>
<evidence type="ECO:0008006" key="4">
    <source>
        <dbReference type="Google" id="ProtNLM"/>
    </source>
</evidence>
<gene>
    <name evidence="2" type="ORF">WT57_18400</name>
</gene>
<organism evidence="2 3">
    <name type="scientific">Burkholderia pseudomultivorans</name>
    <dbReference type="NCBI Taxonomy" id="1207504"/>
    <lineage>
        <taxon>Bacteria</taxon>
        <taxon>Pseudomonadati</taxon>
        <taxon>Pseudomonadota</taxon>
        <taxon>Betaproteobacteria</taxon>
        <taxon>Burkholderiales</taxon>
        <taxon>Burkholderiaceae</taxon>
        <taxon>Burkholderia</taxon>
        <taxon>Burkholderia cepacia complex</taxon>
    </lineage>
</organism>
<evidence type="ECO:0000256" key="1">
    <source>
        <dbReference type="SAM" id="SignalP"/>
    </source>
</evidence>
<dbReference type="EMBL" id="LPJX01000035">
    <property type="protein sequence ID" value="KWF65505.1"/>
    <property type="molecule type" value="Genomic_DNA"/>
</dbReference>
<reference evidence="2 3" key="1">
    <citation type="submission" date="2015-11" db="EMBL/GenBank/DDBJ databases">
        <title>Expanding the genomic diversity of Burkholderia species for the development of highly accurate diagnostics.</title>
        <authorList>
            <person name="Sahl J."/>
            <person name="Keim P."/>
            <person name="Wagner D."/>
        </authorList>
    </citation>
    <scope>NUCLEOTIDE SEQUENCE [LARGE SCALE GENOMIC DNA]</scope>
    <source>
        <strain evidence="2 3">MSMB574WGS</strain>
    </source>
</reference>
<keyword evidence="1" id="KW-0732">Signal</keyword>
<sequence length="113" mass="11099">MGTRAVASRRAGIVPRFAGLLLAGAVSACAVQEGAEAAGAGVGARQVTVACVSAARRGETPCAENAARACGGPAALRKITLVAAIPMTEGVDQHPAPMYQYSAVYSCGAAAGP</sequence>